<dbReference type="EMBL" id="CZQC01000070">
    <property type="protein sequence ID" value="CUS42780.1"/>
    <property type="molecule type" value="Genomic_DNA"/>
</dbReference>
<evidence type="ECO:0000313" key="1">
    <source>
        <dbReference type="EMBL" id="CUS42780.1"/>
    </source>
</evidence>
<gene>
    <name evidence="1" type="ORF">MGWOODY_Tha1158</name>
</gene>
<organism evidence="1">
    <name type="scientific">hydrothermal vent metagenome</name>
    <dbReference type="NCBI Taxonomy" id="652676"/>
    <lineage>
        <taxon>unclassified sequences</taxon>
        <taxon>metagenomes</taxon>
        <taxon>ecological metagenomes</taxon>
    </lineage>
</organism>
<accession>A0A160TDY9</accession>
<protein>
    <submittedName>
        <fullName evidence="1">Uncharacterized protein</fullName>
    </submittedName>
</protein>
<dbReference type="AlphaFoldDB" id="A0A160TDY9"/>
<sequence>MYNYLINDNLNIAYDLVNKDDIIFSGTPDEYTEFLKSN</sequence>
<name>A0A160TDY9_9ZZZZ</name>
<reference evidence="1" key="1">
    <citation type="submission" date="2015-10" db="EMBL/GenBank/DDBJ databases">
        <authorList>
            <person name="Gilbert D.G."/>
        </authorList>
    </citation>
    <scope>NUCLEOTIDE SEQUENCE</scope>
</reference>
<proteinExistence type="predicted"/>